<name>A0A0L6CIK4_9MICO</name>
<reference evidence="2" key="1">
    <citation type="submission" date="2015-03" db="EMBL/GenBank/DDBJ databases">
        <title>Luteipulveratus halotolerans sp. nov., a novel actinobacterium (Dermacoccaceae) from Sarawak, Malaysia.</title>
        <authorList>
            <person name="Juboi H."/>
            <person name="Basik A."/>
            <person name="Shamsul S.S."/>
            <person name="Arnold P."/>
            <person name="Schmitt E.K."/>
            <person name="Sanglier J.-J."/>
            <person name="Yeo T."/>
        </authorList>
    </citation>
    <scope>NUCLEOTIDE SEQUENCE [LARGE SCALE GENOMIC DNA]</scope>
    <source>
        <strain evidence="2">C296001</strain>
    </source>
</reference>
<comment type="caution">
    <text evidence="1">The sequence shown here is derived from an EMBL/GenBank/DDBJ whole genome shotgun (WGS) entry which is preliminary data.</text>
</comment>
<dbReference type="Pfam" id="PF13826">
    <property type="entry name" value="Monooxy_af470-like"/>
    <property type="match status" value="1"/>
</dbReference>
<dbReference type="Proteomes" id="UP000037397">
    <property type="component" value="Unassembled WGS sequence"/>
</dbReference>
<evidence type="ECO:0000313" key="1">
    <source>
        <dbReference type="EMBL" id="KNX37632.1"/>
    </source>
</evidence>
<dbReference type="RefSeq" id="WP_050670006.1">
    <property type="nucleotide sequence ID" value="NZ_LAIR01000002.1"/>
</dbReference>
<organism evidence="1 2">
    <name type="scientific">Luteipulveratus halotolerans</name>
    <dbReference type="NCBI Taxonomy" id="1631356"/>
    <lineage>
        <taxon>Bacteria</taxon>
        <taxon>Bacillati</taxon>
        <taxon>Actinomycetota</taxon>
        <taxon>Actinomycetes</taxon>
        <taxon>Micrococcales</taxon>
        <taxon>Dermacoccaceae</taxon>
        <taxon>Luteipulveratus</taxon>
    </lineage>
</organism>
<dbReference type="InterPro" id="IPR025444">
    <property type="entry name" value="Monooxy_af470"/>
</dbReference>
<keyword evidence="2" id="KW-1185">Reference proteome</keyword>
<evidence type="ECO:0000313" key="2">
    <source>
        <dbReference type="Proteomes" id="UP000037397"/>
    </source>
</evidence>
<protein>
    <submittedName>
        <fullName evidence="1">Uncharacterized protein</fullName>
    </submittedName>
</protein>
<accession>A0A0L6CIK4</accession>
<dbReference type="OrthoDB" id="7566033at2"/>
<sequence>MADRLTHAHEGDLAVFLIGMTINRPWRPDHWMPTFAAMPAMVRELYESKSSAERGEQDWLGFLGARTLIGSRGPTLVQYWRSAEDIYAYAGAEARAHRPAWLEFYRTARRHEGSVGVWHETYSVRADGHESVYYGTGPIGLGAVTGLVPVRRRGGTARERLGSRVRAEASGTS</sequence>
<dbReference type="EMBL" id="LAIR01000002">
    <property type="protein sequence ID" value="KNX37632.1"/>
    <property type="molecule type" value="Genomic_DNA"/>
</dbReference>
<proteinExistence type="predicted"/>
<gene>
    <name evidence="1" type="ORF">VV01_11515</name>
</gene>
<dbReference type="AlphaFoldDB" id="A0A0L6CIK4"/>
<dbReference type="STRING" id="1631356.VV01_11515"/>